<organism evidence="2 3">
    <name type="scientific">Ampelomyces quisqualis</name>
    <name type="common">Powdery mildew agent</name>
    <dbReference type="NCBI Taxonomy" id="50730"/>
    <lineage>
        <taxon>Eukaryota</taxon>
        <taxon>Fungi</taxon>
        <taxon>Dikarya</taxon>
        <taxon>Ascomycota</taxon>
        <taxon>Pezizomycotina</taxon>
        <taxon>Dothideomycetes</taxon>
        <taxon>Pleosporomycetidae</taxon>
        <taxon>Pleosporales</taxon>
        <taxon>Pleosporineae</taxon>
        <taxon>Phaeosphaeriaceae</taxon>
        <taxon>Ampelomyces</taxon>
    </lineage>
</organism>
<gene>
    <name evidence="2" type="ORF">BDU57DRAFT_545934</name>
</gene>
<keyword evidence="1" id="KW-0812">Transmembrane</keyword>
<feature type="transmembrane region" description="Helical" evidence="1">
    <location>
        <begin position="306"/>
        <end position="328"/>
    </location>
</feature>
<feature type="transmembrane region" description="Helical" evidence="1">
    <location>
        <begin position="278"/>
        <end position="294"/>
    </location>
</feature>
<dbReference type="EMBL" id="ML979133">
    <property type="protein sequence ID" value="KAF1919227.1"/>
    <property type="molecule type" value="Genomic_DNA"/>
</dbReference>
<dbReference type="OrthoDB" id="5394254at2759"/>
<feature type="transmembrane region" description="Helical" evidence="1">
    <location>
        <begin position="122"/>
        <end position="145"/>
    </location>
</feature>
<accession>A0A6A5QZF4</accession>
<proteinExistence type="predicted"/>
<dbReference type="Proteomes" id="UP000800096">
    <property type="component" value="Unassembled WGS sequence"/>
</dbReference>
<sequence>MAPTKVIERTEPVVAPRVHTAGVRSRLPAILRVPILVFLNLSIRTMLWSVAENFLVPELGAISKVPAEDDVWSPYSPPARMAMNILTITMNWYFDYDFYDVAALTVLTNAPYAYLLATYYEISTLTVAAHVNIEVFAIAIPTYFLRSRSVAHRSNAPLRNRFLLNSVQVQISNALLAIGVYIVAIWGALKLNILNSFLVTYFDIPTLESAHLETPLAIAIKVAIAGVAAKEFLLNPSIAAQPLSGTATPEAHFNPATATLTETIKANVLPADRRKRTLFQQTIILNAFVFASTFQRCMTLNGSEVYGAVGYSALWVAANTVLSLWYAWVGDTSSDYEPL</sequence>
<protein>
    <submittedName>
        <fullName evidence="2">Uncharacterized protein</fullName>
    </submittedName>
</protein>
<evidence type="ECO:0000313" key="2">
    <source>
        <dbReference type="EMBL" id="KAF1919227.1"/>
    </source>
</evidence>
<name>A0A6A5QZF4_AMPQU</name>
<evidence type="ECO:0000313" key="3">
    <source>
        <dbReference type="Proteomes" id="UP000800096"/>
    </source>
</evidence>
<keyword evidence="3" id="KW-1185">Reference proteome</keyword>
<keyword evidence="1" id="KW-0472">Membrane</keyword>
<feature type="transmembrane region" description="Helical" evidence="1">
    <location>
        <begin position="166"/>
        <end position="189"/>
    </location>
</feature>
<keyword evidence="1" id="KW-1133">Transmembrane helix</keyword>
<evidence type="ECO:0000256" key="1">
    <source>
        <dbReference type="SAM" id="Phobius"/>
    </source>
</evidence>
<dbReference type="AlphaFoldDB" id="A0A6A5QZF4"/>
<reference evidence="2" key="1">
    <citation type="journal article" date="2020" name="Stud. Mycol.">
        <title>101 Dothideomycetes genomes: a test case for predicting lifestyles and emergence of pathogens.</title>
        <authorList>
            <person name="Haridas S."/>
            <person name="Albert R."/>
            <person name="Binder M."/>
            <person name="Bloem J."/>
            <person name="Labutti K."/>
            <person name="Salamov A."/>
            <person name="Andreopoulos B."/>
            <person name="Baker S."/>
            <person name="Barry K."/>
            <person name="Bills G."/>
            <person name="Bluhm B."/>
            <person name="Cannon C."/>
            <person name="Castanera R."/>
            <person name="Culley D."/>
            <person name="Daum C."/>
            <person name="Ezra D."/>
            <person name="Gonzalez J."/>
            <person name="Henrissat B."/>
            <person name="Kuo A."/>
            <person name="Liang C."/>
            <person name="Lipzen A."/>
            <person name="Lutzoni F."/>
            <person name="Magnuson J."/>
            <person name="Mondo S."/>
            <person name="Nolan M."/>
            <person name="Ohm R."/>
            <person name="Pangilinan J."/>
            <person name="Park H.-J."/>
            <person name="Ramirez L."/>
            <person name="Alfaro M."/>
            <person name="Sun H."/>
            <person name="Tritt A."/>
            <person name="Yoshinaga Y."/>
            <person name="Zwiers L.-H."/>
            <person name="Turgeon B."/>
            <person name="Goodwin S."/>
            <person name="Spatafora J."/>
            <person name="Crous P."/>
            <person name="Grigoriev I."/>
        </authorList>
    </citation>
    <scope>NUCLEOTIDE SEQUENCE</scope>
    <source>
        <strain evidence="2">HMLAC05119</strain>
    </source>
</reference>